<proteinExistence type="predicted"/>
<reference evidence="1 2" key="1">
    <citation type="submission" date="2012-01" db="EMBL/GenBank/DDBJ databases">
        <title>The Genome Sequence of Scardovia wiggsiae F0424.</title>
        <authorList>
            <consortium name="The Broad Institute Genome Sequencing Platform"/>
            <person name="Earl A."/>
            <person name="Ward D."/>
            <person name="Feldgarden M."/>
            <person name="Gevers D."/>
            <person name="Izard J."/>
            <person name="Ganesan A."/>
            <person name="Baranova O.V."/>
            <person name="Blanton J.M."/>
            <person name="Tanner A.C."/>
            <person name="Mathney J."/>
            <person name="Dewhirst F.E."/>
            <person name="Young S.K."/>
            <person name="Zeng Q."/>
            <person name="Gargeya S."/>
            <person name="Fitzgerald M."/>
            <person name="Haas B."/>
            <person name="Abouelleil A."/>
            <person name="Alvarado L."/>
            <person name="Arachchi H.M."/>
            <person name="Berlin A."/>
            <person name="Chapman S.B."/>
            <person name="Gearin G."/>
            <person name="Goldberg J."/>
            <person name="Griggs A."/>
            <person name="Gujja S."/>
            <person name="Hansen M."/>
            <person name="Heiman D."/>
            <person name="Howarth C."/>
            <person name="Larimer J."/>
            <person name="Lui A."/>
            <person name="MacDonald P.J.P."/>
            <person name="McCowen C."/>
            <person name="Montmayeur A."/>
            <person name="Murphy C."/>
            <person name="Neiman D."/>
            <person name="Pearson M."/>
            <person name="Priest M."/>
            <person name="Roberts A."/>
            <person name="Saif S."/>
            <person name="Shea T."/>
            <person name="Sisk P."/>
            <person name="Stolte C."/>
            <person name="Sykes S."/>
            <person name="Wortman J."/>
            <person name="Nusbaum C."/>
            <person name="Birren B."/>
        </authorList>
    </citation>
    <scope>NUCLEOTIDE SEQUENCE [LARGE SCALE GENOMIC DNA]</scope>
    <source>
        <strain evidence="1 2">F0424</strain>
    </source>
</reference>
<dbReference type="EMBL" id="AGZS01000002">
    <property type="protein sequence ID" value="EJD65231.1"/>
    <property type="molecule type" value="Genomic_DNA"/>
</dbReference>
<sequence length="97" mass="11314">MLDTIQERHPHISKKDVISAFHSVYITVQREDTNGSETPWIAIGLDAHGRDMEICYVQKNSTIIIYHALTPVTKKMLNEINYLKQKGHYYERPRNTT</sequence>
<gene>
    <name evidence="1" type="ORF">HMPREF9156_00675</name>
</gene>
<dbReference type="HOGENOM" id="CLU_168745_0_0_11"/>
<protein>
    <submittedName>
        <fullName evidence="1">Uncharacterized protein</fullName>
    </submittedName>
</protein>
<accession>J0X1G7</accession>
<organism evidence="1 2">
    <name type="scientific">Scardovia wiggsiae F0424</name>
    <dbReference type="NCBI Taxonomy" id="857290"/>
    <lineage>
        <taxon>Bacteria</taxon>
        <taxon>Bacillati</taxon>
        <taxon>Actinomycetota</taxon>
        <taxon>Actinomycetes</taxon>
        <taxon>Bifidobacteriales</taxon>
        <taxon>Bifidobacteriaceae</taxon>
        <taxon>Scardovia</taxon>
    </lineage>
</organism>
<evidence type="ECO:0000313" key="2">
    <source>
        <dbReference type="Proteomes" id="UP000006415"/>
    </source>
</evidence>
<dbReference type="eggNOG" id="ENOG5034BPG">
    <property type="taxonomic scope" value="Bacteria"/>
</dbReference>
<dbReference type="STRING" id="857290.HMPREF9156_00675"/>
<keyword evidence="2" id="KW-1185">Reference proteome</keyword>
<comment type="caution">
    <text evidence="1">The sequence shown here is derived from an EMBL/GenBank/DDBJ whole genome shotgun (WGS) entry which is preliminary data.</text>
</comment>
<evidence type="ECO:0000313" key="1">
    <source>
        <dbReference type="EMBL" id="EJD65231.1"/>
    </source>
</evidence>
<dbReference type="Proteomes" id="UP000006415">
    <property type="component" value="Unassembled WGS sequence"/>
</dbReference>
<dbReference type="AlphaFoldDB" id="J0X1G7"/>
<name>J0X1G7_9BIFI</name>